<dbReference type="GO" id="GO:0016301">
    <property type="term" value="F:kinase activity"/>
    <property type="evidence" value="ECO:0007669"/>
    <property type="project" value="UniProtKB-KW"/>
</dbReference>
<organism evidence="2 3">
    <name type="scientific">Candidatus Thermofonsia Clade 3 bacterium</name>
    <dbReference type="NCBI Taxonomy" id="2364212"/>
    <lineage>
        <taxon>Bacteria</taxon>
        <taxon>Bacillati</taxon>
        <taxon>Chloroflexota</taxon>
        <taxon>Candidatus Thermofontia</taxon>
        <taxon>Candidatus Thermofonsia Clade 3</taxon>
    </lineage>
</organism>
<name>A0A2M8Q9A0_9CHLR</name>
<sequence length="94" mass="11113">LIFVEPALREMMDMRIFVDTDADIRFIRRLRRDMVERGRTLDSVVKQYLSTVRPMHMEFVEPSKRYADIIVPQGGDNRVAMEMIVSRIRAVLNE</sequence>
<dbReference type="Gene3D" id="3.40.50.300">
    <property type="entry name" value="P-loop containing nucleotide triphosphate hydrolases"/>
    <property type="match status" value="1"/>
</dbReference>
<keyword evidence="2" id="KW-0808">Transferase</keyword>
<feature type="non-terminal residue" evidence="2">
    <location>
        <position position="1"/>
    </location>
</feature>
<dbReference type="PANTHER" id="PTHR10285">
    <property type="entry name" value="URIDINE KINASE"/>
    <property type="match status" value="1"/>
</dbReference>
<protein>
    <submittedName>
        <fullName evidence="2">Uridine kinase</fullName>
    </submittedName>
</protein>
<evidence type="ECO:0000313" key="3">
    <source>
        <dbReference type="Proteomes" id="UP000230790"/>
    </source>
</evidence>
<dbReference type="InterPro" id="IPR006083">
    <property type="entry name" value="PRK/URK"/>
</dbReference>
<accession>A0A2M8Q9A0</accession>
<feature type="domain" description="Phosphoribulokinase/uridine kinase" evidence="1">
    <location>
        <begin position="4"/>
        <end position="79"/>
    </location>
</feature>
<evidence type="ECO:0000259" key="1">
    <source>
        <dbReference type="Pfam" id="PF00485"/>
    </source>
</evidence>
<gene>
    <name evidence="2" type="ORF">CUN48_14300</name>
</gene>
<proteinExistence type="predicted"/>
<dbReference type="InterPro" id="IPR027417">
    <property type="entry name" value="P-loop_NTPase"/>
</dbReference>
<dbReference type="Proteomes" id="UP000230790">
    <property type="component" value="Unassembled WGS sequence"/>
</dbReference>
<comment type="caution">
    <text evidence="2">The sequence shown here is derived from an EMBL/GenBank/DDBJ whole genome shotgun (WGS) entry which is preliminary data.</text>
</comment>
<reference evidence="2 3" key="1">
    <citation type="submission" date="2017-11" db="EMBL/GenBank/DDBJ databases">
        <title>Evolution of Phototrophy in the Chloroflexi Phylum Driven by Horizontal Gene Transfer.</title>
        <authorList>
            <person name="Ward L.M."/>
            <person name="Hemp J."/>
            <person name="Shih P.M."/>
            <person name="Mcglynn S.E."/>
            <person name="Fischer W."/>
        </authorList>
    </citation>
    <scope>NUCLEOTIDE SEQUENCE [LARGE SCALE GENOMIC DNA]</scope>
    <source>
        <strain evidence="2">JP3_7</strain>
    </source>
</reference>
<keyword evidence="2" id="KW-0418">Kinase</keyword>
<dbReference type="AlphaFoldDB" id="A0A2M8Q9A0"/>
<dbReference type="EMBL" id="PGTN01000276">
    <property type="protein sequence ID" value="PJF46340.1"/>
    <property type="molecule type" value="Genomic_DNA"/>
</dbReference>
<dbReference type="SUPFAM" id="SSF52540">
    <property type="entry name" value="P-loop containing nucleoside triphosphate hydrolases"/>
    <property type="match status" value="1"/>
</dbReference>
<dbReference type="Pfam" id="PF00485">
    <property type="entry name" value="PRK"/>
    <property type="match status" value="1"/>
</dbReference>
<evidence type="ECO:0000313" key="2">
    <source>
        <dbReference type="EMBL" id="PJF46340.1"/>
    </source>
</evidence>
<dbReference type="PRINTS" id="PR00988">
    <property type="entry name" value="URIDINKINASE"/>
</dbReference>
<dbReference type="GO" id="GO:0005524">
    <property type="term" value="F:ATP binding"/>
    <property type="evidence" value="ECO:0007669"/>
    <property type="project" value="InterPro"/>
</dbReference>